<dbReference type="PROSITE" id="PS50943">
    <property type="entry name" value="HTH_CROC1"/>
    <property type="match status" value="1"/>
</dbReference>
<evidence type="ECO:0000313" key="3">
    <source>
        <dbReference type="Proteomes" id="UP000824175"/>
    </source>
</evidence>
<dbReference type="Pfam" id="PF01381">
    <property type="entry name" value="HTH_3"/>
    <property type="match status" value="1"/>
</dbReference>
<proteinExistence type="predicted"/>
<comment type="caution">
    <text evidence="2">The sequence shown here is derived from an EMBL/GenBank/DDBJ whole genome shotgun (WGS) entry which is preliminary data.</text>
</comment>
<dbReference type="InterPro" id="IPR001387">
    <property type="entry name" value="Cro/C1-type_HTH"/>
</dbReference>
<gene>
    <name evidence="2" type="ORF">IAD15_07615</name>
</gene>
<reference evidence="2" key="1">
    <citation type="submission" date="2020-10" db="EMBL/GenBank/DDBJ databases">
        <authorList>
            <person name="Gilroy R."/>
        </authorList>
    </citation>
    <scope>NUCLEOTIDE SEQUENCE</scope>
    <source>
        <strain evidence="2">CHK195-11698</strain>
    </source>
</reference>
<dbReference type="GO" id="GO:0003677">
    <property type="term" value="F:DNA binding"/>
    <property type="evidence" value="ECO:0007669"/>
    <property type="project" value="InterPro"/>
</dbReference>
<dbReference type="InterPro" id="IPR010982">
    <property type="entry name" value="Lambda_DNA-bd_dom_sf"/>
</dbReference>
<evidence type="ECO:0000259" key="1">
    <source>
        <dbReference type="PROSITE" id="PS50943"/>
    </source>
</evidence>
<dbReference type="EMBL" id="DVMJ01000063">
    <property type="protein sequence ID" value="HIU13918.1"/>
    <property type="molecule type" value="Genomic_DNA"/>
</dbReference>
<accession>A0A9D1KZU0</accession>
<reference evidence="2" key="2">
    <citation type="journal article" date="2021" name="PeerJ">
        <title>Extensive microbial diversity within the chicken gut microbiome revealed by metagenomics and culture.</title>
        <authorList>
            <person name="Gilroy R."/>
            <person name="Ravi A."/>
            <person name="Getino M."/>
            <person name="Pursley I."/>
            <person name="Horton D.L."/>
            <person name="Alikhan N.F."/>
            <person name="Baker D."/>
            <person name="Gharbi K."/>
            <person name="Hall N."/>
            <person name="Watson M."/>
            <person name="Adriaenssens E.M."/>
            <person name="Foster-Nyarko E."/>
            <person name="Jarju S."/>
            <person name="Secka A."/>
            <person name="Antonio M."/>
            <person name="Oren A."/>
            <person name="Chaudhuri R.R."/>
            <person name="La Ragione R."/>
            <person name="Hildebrand F."/>
            <person name="Pallen M.J."/>
        </authorList>
    </citation>
    <scope>NUCLEOTIDE SEQUENCE</scope>
    <source>
        <strain evidence="2">CHK195-11698</strain>
    </source>
</reference>
<feature type="domain" description="HTH cro/C1-type" evidence="1">
    <location>
        <begin position="12"/>
        <end position="66"/>
    </location>
</feature>
<dbReference type="SUPFAM" id="SSF47413">
    <property type="entry name" value="lambda repressor-like DNA-binding domains"/>
    <property type="match status" value="1"/>
</dbReference>
<dbReference type="Gene3D" id="1.10.260.40">
    <property type="entry name" value="lambda repressor-like DNA-binding domains"/>
    <property type="match status" value="1"/>
</dbReference>
<sequence>MEFDYKGIGSRLQKRRKELGYTQEYVSEQTGITPFYISKMENGHVRFSLDMLITLTNCLKMDLGTALFGQRLIRDNTPASDFLFFYERASKKQRQILDNLVELIKTI</sequence>
<protein>
    <submittedName>
        <fullName evidence="2">Helix-turn-helix transcriptional regulator</fullName>
    </submittedName>
</protein>
<dbReference type="AlphaFoldDB" id="A0A9D1KZU0"/>
<evidence type="ECO:0000313" key="2">
    <source>
        <dbReference type="EMBL" id="HIU13918.1"/>
    </source>
</evidence>
<dbReference type="Proteomes" id="UP000824175">
    <property type="component" value="Unassembled WGS sequence"/>
</dbReference>
<dbReference type="CDD" id="cd00093">
    <property type="entry name" value="HTH_XRE"/>
    <property type="match status" value="1"/>
</dbReference>
<organism evidence="2 3">
    <name type="scientific">Candidatus Fimiplasma intestinipullorum</name>
    <dbReference type="NCBI Taxonomy" id="2840825"/>
    <lineage>
        <taxon>Bacteria</taxon>
        <taxon>Bacillati</taxon>
        <taxon>Bacillota</taxon>
        <taxon>Clostridia</taxon>
        <taxon>Eubacteriales</taxon>
        <taxon>Candidatus Fimiplasma</taxon>
    </lineage>
</organism>
<name>A0A9D1KZU0_9FIRM</name>
<dbReference type="SMART" id="SM00530">
    <property type="entry name" value="HTH_XRE"/>
    <property type="match status" value="1"/>
</dbReference>